<dbReference type="Proteomes" id="UP000196816">
    <property type="component" value="Chromosome"/>
</dbReference>
<proteinExistence type="predicted"/>
<gene>
    <name evidence="2" type="ORF">S101468_01411</name>
</gene>
<evidence type="ECO:0000313" key="2">
    <source>
        <dbReference type="EMBL" id="ASC05668.1"/>
    </source>
</evidence>
<organism evidence="2 3">
    <name type="scientific">Acetobacter pasteurianus subsp. pasteurianus</name>
    <dbReference type="NCBI Taxonomy" id="481145"/>
    <lineage>
        <taxon>Bacteria</taxon>
        <taxon>Pseudomonadati</taxon>
        <taxon>Pseudomonadota</taxon>
        <taxon>Alphaproteobacteria</taxon>
        <taxon>Acetobacterales</taxon>
        <taxon>Acetobacteraceae</taxon>
        <taxon>Acetobacter</taxon>
    </lineage>
</organism>
<dbReference type="PANTHER" id="PTHR43821:SF1">
    <property type="entry name" value="NAD(P)H NITROREDUCTASE YDJA-RELATED"/>
    <property type="match status" value="1"/>
</dbReference>
<feature type="domain" description="Nitroreductase" evidence="1">
    <location>
        <begin position="9"/>
        <end position="56"/>
    </location>
</feature>
<dbReference type="InterPro" id="IPR052530">
    <property type="entry name" value="NAD(P)H_nitroreductase"/>
</dbReference>
<sequence length="89" mass="10106">MTPMDMLLSRASTDHLKAPAPSEAQMAEVLAAAMRAPDHGKLRPWRYVIVKDDARPYWLNVLLPVWFGLTLKCLNVKKKSALIDFPQYP</sequence>
<name>A0AAC9SMX2_ACEPA</name>
<dbReference type="EMBL" id="CP021922">
    <property type="protein sequence ID" value="ASC05668.1"/>
    <property type="molecule type" value="Genomic_DNA"/>
</dbReference>
<dbReference type="AlphaFoldDB" id="A0AAC9SMX2"/>
<dbReference type="GO" id="GO:0016491">
    <property type="term" value="F:oxidoreductase activity"/>
    <property type="evidence" value="ECO:0007669"/>
    <property type="project" value="InterPro"/>
</dbReference>
<protein>
    <submittedName>
        <fullName evidence="2">NAD(P)H nitroreductase</fullName>
    </submittedName>
</protein>
<accession>A0AAC9SMX2</accession>
<evidence type="ECO:0000259" key="1">
    <source>
        <dbReference type="Pfam" id="PF00881"/>
    </source>
</evidence>
<dbReference type="SUPFAM" id="SSF55469">
    <property type="entry name" value="FMN-dependent nitroreductase-like"/>
    <property type="match status" value="1"/>
</dbReference>
<dbReference type="InterPro" id="IPR029479">
    <property type="entry name" value="Nitroreductase"/>
</dbReference>
<reference evidence="2 3" key="1">
    <citation type="submission" date="2017-06" db="EMBL/GenBank/DDBJ databases">
        <title>Genome sequence of Acetobacter pasteurianus subsp. pasteurianus strain SRCM101468.</title>
        <authorList>
            <person name="Cho S.H."/>
        </authorList>
    </citation>
    <scope>NUCLEOTIDE SEQUENCE [LARGE SCALE GENOMIC DNA]</scope>
    <source>
        <strain evidence="2 3">SRCM101468</strain>
    </source>
</reference>
<dbReference type="InterPro" id="IPR000415">
    <property type="entry name" value="Nitroreductase-like"/>
</dbReference>
<dbReference type="PANTHER" id="PTHR43821">
    <property type="entry name" value="NAD(P)H NITROREDUCTASE YDJA-RELATED"/>
    <property type="match status" value="1"/>
</dbReference>
<dbReference type="Pfam" id="PF00881">
    <property type="entry name" value="Nitroreductase"/>
    <property type="match status" value="1"/>
</dbReference>
<dbReference type="Gene3D" id="3.40.109.10">
    <property type="entry name" value="NADH Oxidase"/>
    <property type="match status" value="1"/>
</dbReference>
<evidence type="ECO:0000313" key="3">
    <source>
        <dbReference type="Proteomes" id="UP000196816"/>
    </source>
</evidence>